<gene>
    <name evidence="1" type="ORF">chiPu_0016340</name>
</gene>
<accession>A0A401T580</accession>
<dbReference type="EMBL" id="BEZZ01001065">
    <property type="protein sequence ID" value="GCC37833.1"/>
    <property type="molecule type" value="Genomic_DNA"/>
</dbReference>
<reference evidence="1 2" key="1">
    <citation type="journal article" date="2018" name="Nat. Ecol. Evol.">
        <title>Shark genomes provide insights into elasmobranch evolution and the origin of vertebrates.</title>
        <authorList>
            <person name="Hara Y"/>
            <person name="Yamaguchi K"/>
            <person name="Onimaru K"/>
            <person name="Kadota M"/>
            <person name="Koyanagi M"/>
            <person name="Keeley SD"/>
            <person name="Tatsumi K"/>
            <person name="Tanaka K"/>
            <person name="Motone F"/>
            <person name="Kageyama Y"/>
            <person name="Nozu R"/>
            <person name="Adachi N"/>
            <person name="Nishimura O"/>
            <person name="Nakagawa R"/>
            <person name="Tanegashima C"/>
            <person name="Kiyatake I"/>
            <person name="Matsumoto R"/>
            <person name="Murakumo K"/>
            <person name="Nishida K"/>
            <person name="Terakita A"/>
            <person name="Kuratani S"/>
            <person name="Sato K"/>
            <person name="Hyodo S Kuraku.S."/>
        </authorList>
    </citation>
    <scope>NUCLEOTIDE SEQUENCE [LARGE SCALE GENOMIC DNA]</scope>
</reference>
<dbReference type="Proteomes" id="UP000287033">
    <property type="component" value="Unassembled WGS sequence"/>
</dbReference>
<organism evidence="1 2">
    <name type="scientific">Chiloscyllium punctatum</name>
    <name type="common">Brownbanded bambooshark</name>
    <name type="synonym">Hemiscyllium punctatum</name>
    <dbReference type="NCBI Taxonomy" id="137246"/>
    <lineage>
        <taxon>Eukaryota</taxon>
        <taxon>Metazoa</taxon>
        <taxon>Chordata</taxon>
        <taxon>Craniata</taxon>
        <taxon>Vertebrata</taxon>
        <taxon>Chondrichthyes</taxon>
        <taxon>Elasmobranchii</taxon>
        <taxon>Galeomorphii</taxon>
        <taxon>Galeoidea</taxon>
        <taxon>Orectolobiformes</taxon>
        <taxon>Hemiscylliidae</taxon>
        <taxon>Chiloscyllium</taxon>
    </lineage>
</organism>
<keyword evidence="2" id="KW-1185">Reference proteome</keyword>
<comment type="caution">
    <text evidence="1">The sequence shown here is derived from an EMBL/GenBank/DDBJ whole genome shotgun (WGS) entry which is preliminary data.</text>
</comment>
<dbReference type="AlphaFoldDB" id="A0A401T580"/>
<name>A0A401T580_CHIPU</name>
<sequence>MGDKKARGLLRPARDPGSFKIPRPQWGGACWMSIAATAVAAIWASGRIRLGTESSSAVSASYLRRYFQTGRKSPEPFPPPPGFSAPPRVRVRDLSLGSAGGACAGGR</sequence>
<evidence type="ECO:0000313" key="1">
    <source>
        <dbReference type="EMBL" id="GCC37833.1"/>
    </source>
</evidence>
<evidence type="ECO:0000313" key="2">
    <source>
        <dbReference type="Proteomes" id="UP000287033"/>
    </source>
</evidence>
<proteinExistence type="predicted"/>
<protein>
    <submittedName>
        <fullName evidence="1">Uncharacterized protein</fullName>
    </submittedName>
</protein>